<name>A0ABZ2K7U9_9BACT</name>
<feature type="signal peptide" evidence="1">
    <location>
        <begin position="1"/>
        <end position="21"/>
    </location>
</feature>
<evidence type="ECO:0000313" key="2">
    <source>
        <dbReference type="EMBL" id="WXA94758.1"/>
    </source>
</evidence>
<protein>
    <submittedName>
        <fullName evidence="2">Uncharacterized protein</fullName>
    </submittedName>
</protein>
<proteinExistence type="predicted"/>
<evidence type="ECO:0000256" key="1">
    <source>
        <dbReference type="SAM" id="SignalP"/>
    </source>
</evidence>
<dbReference type="PROSITE" id="PS51257">
    <property type="entry name" value="PROKAR_LIPOPROTEIN"/>
    <property type="match status" value="1"/>
</dbReference>
<organism evidence="2 3">
    <name type="scientific">Pendulispora brunnea</name>
    <dbReference type="NCBI Taxonomy" id="2905690"/>
    <lineage>
        <taxon>Bacteria</taxon>
        <taxon>Pseudomonadati</taxon>
        <taxon>Myxococcota</taxon>
        <taxon>Myxococcia</taxon>
        <taxon>Myxococcales</taxon>
        <taxon>Sorangiineae</taxon>
        <taxon>Pendulisporaceae</taxon>
        <taxon>Pendulispora</taxon>
    </lineage>
</organism>
<dbReference type="Proteomes" id="UP001379533">
    <property type="component" value="Chromosome"/>
</dbReference>
<reference evidence="2 3" key="1">
    <citation type="submission" date="2021-12" db="EMBL/GenBank/DDBJ databases">
        <title>Discovery of the Pendulisporaceae a myxobacterial family with distinct sporulation behavior and unique specialized metabolism.</title>
        <authorList>
            <person name="Garcia R."/>
            <person name="Popoff A."/>
            <person name="Bader C.D."/>
            <person name="Loehr J."/>
            <person name="Walesch S."/>
            <person name="Walt C."/>
            <person name="Boldt J."/>
            <person name="Bunk B."/>
            <person name="Haeckl F.J.F.P.J."/>
            <person name="Gunesch A.P."/>
            <person name="Birkelbach J."/>
            <person name="Nuebel U."/>
            <person name="Pietschmann T."/>
            <person name="Bach T."/>
            <person name="Mueller R."/>
        </authorList>
    </citation>
    <scope>NUCLEOTIDE SEQUENCE [LARGE SCALE GENOMIC DNA]</scope>
    <source>
        <strain evidence="2 3">MSr12523</strain>
    </source>
</reference>
<gene>
    <name evidence="2" type="ORF">LZC95_51105</name>
</gene>
<sequence>MNTFFTRFVPSVICSAVLASAAMGCHGEARSVAVVTSAPAGTLDRDAPIAAKNRHDVAFYSARTQGEAETKVFARGHAGEAPRLVYVDAEPGELVSVSDDGTRGVFRRYIAPGKTMDIAIDLQKSES</sequence>
<keyword evidence="1" id="KW-0732">Signal</keyword>
<evidence type="ECO:0000313" key="3">
    <source>
        <dbReference type="Proteomes" id="UP001379533"/>
    </source>
</evidence>
<keyword evidence="3" id="KW-1185">Reference proteome</keyword>
<dbReference type="EMBL" id="CP089982">
    <property type="protein sequence ID" value="WXA94758.1"/>
    <property type="molecule type" value="Genomic_DNA"/>
</dbReference>
<accession>A0ABZ2K7U9</accession>
<dbReference type="RefSeq" id="WP_394845369.1">
    <property type="nucleotide sequence ID" value="NZ_CP089982.1"/>
</dbReference>
<feature type="chain" id="PRO_5046095910" evidence="1">
    <location>
        <begin position="22"/>
        <end position="127"/>
    </location>
</feature>